<keyword evidence="1" id="KW-0175">Coiled coil</keyword>
<dbReference type="Proteomes" id="UP001523565">
    <property type="component" value="Unassembled WGS sequence"/>
</dbReference>
<evidence type="ECO:0000313" key="3">
    <source>
        <dbReference type="EMBL" id="MCP1110900.1"/>
    </source>
</evidence>
<keyword evidence="2" id="KW-1133">Transmembrane helix</keyword>
<evidence type="ECO:0000256" key="1">
    <source>
        <dbReference type="SAM" id="Coils"/>
    </source>
</evidence>
<comment type="caution">
    <text evidence="3">The sequence shown here is derived from an EMBL/GenBank/DDBJ whole genome shotgun (WGS) entry which is preliminary data.</text>
</comment>
<organism evidence="3 4">
    <name type="scientific">Ohessyouella blattaphilus</name>
    <dbReference type="NCBI Taxonomy" id="2949333"/>
    <lineage>
        <taxon>Bacteria</taxon>
        <taxon>Bacillati</taxon>
        <taxon>Bacillota</taxon>
        <taxon>Clostridia</taxon>
        <taxon>Lachnospirales</taxon>
        <taxon>Lachnospiraceae</taxon>
        <taxon>Ohessyouella</taxon>
    </lineage>
</organism>
<feature type="transmembrane region" description="Helical" evidence="2">
    <location>
        <begin position="116"/>
        <end position="142"/>
    </location>
</feature>
<name>A0ABT1EJM8_9FIRM</name>
<evidence type="ECO:0000313" key="4">
    <source>
        <dbReference type="Proteomes" id="UP001523565"/>
    </source>
</evidence>
<proteinExistence type="predicted"/>
<keyword evidence="4" id="KW-1185">Reference proteome</keyword>
<sequence>MGKNEKKLDQDALELSKWVRDRSKKIKQSDVKTELTVTTNKKVKEEPVLYSVLTKNTDKIKKFDTETKSRYKKILESDEYKKASFVAGATAPLAMTLGSSGMGLGALAATSLGAPALFAGGIGVMPLLGPLGIGLLGAPAAIKLFKKLKNGKDKTKGETLGYAEETINNCKDFINKCTDKLKKNAEETAALFGVDLAESLEKMKKTGKKIKINIDDFANKDTNKRIMQYQQICLNQYNRQAELEGLMDRMVTRYNELLNENETLIKNLGEAEELMELANVSMAIVSKGE</sequence>
<keyword evidence="2" id="KW-0812">Transmembrane</keyword>
<dbReference type="EMBL" id="JAMZFV010000019">
    <property type="protein sequence ID" value="MCP1110900.1"/>
    <property type="molecule type" value="Genomic_DNA"/>
</dbReference>
<feature type="coiled-coil region" evidence="1">
    <location>
        <begin position="247"/>
        <end position="274"/>
    </location>
</feature>
<dbReference type="RefSeq" id="WP_262069781.1">
    <property type="nucleotide sequence ID" value="NZ_JAMXOC010000019.1"/>
</dbReference>
<keyword evidence="2" id="KW-0472">Membrane</keyword>
<accession>A0ABT1EJM8</accession>
<feature type="transmembrane region" description="Helical" evidence="2">
    <location>
        <begin position="83"/>
        <end position="110"/>
    </location>
</feature>
<gene>
    <name evidence="3" type="ORF">NK118_11630</name>
</gene>
<reference evidence="3 4" key="1">
    <citation type="journal article" date="2022" name="Genome Biol. Evol.">
        <title>Host diet, physiology and behaviors set the stage for Lachnospiraceae cladogenesis.</title>
        <authorList>
            <person name="Vera-Ponce De Leon A."/>
            <person name="Schneider M."/>
            <person name="Jahnes B.C."/>
            <person name="Sadowski V."/>
            <person name="Camuy-Velez L.A."/>
            <person name="Duan J."/>
            <person name="Sabree Z.L."/>
        </authorList>
    </citation>
    <scope>NUCLEOTIDE SEQUENCE [LARGE SCALE GENOMIC DNA]</scope>
    <source>
        <strain evidence="3 4">PAL227</strain>
    </source>
</reference>
<protein>
    <submittedName>
        <fullName evidence="3">Uncharacterized protein</fullName>
    </submittedName>
</protein>
<evidence type="ECO:0000256" key="2">
    <source>
        <dbReference type="SAM" id="Phobius"/>
    </source>
</evidence>